<dbReference type="Gene3D" id="3.40.50.300">
    <property type="entry name" value="P-loop containing nucleotide triphosphate hydrolases"/>
    <property type="match status" value="1"/>
</dbReference>
<gene>
    <name evidence="7" type="ORF">GTW09_05240</name>
</gene>
<keyword evidence="1" id="KW-0813">Transport</keyword>
<dbReference type="SMART" id="SM00382">
    <property type="entry name" value="AAA"/>
    <property type="match status" value="1"/>
</dbReference>
<name>A0A6L9MSY1_9ALTE</name>
<comment type="caution">
    <text evidence="7">The sequence shown here is derived from an EMBL/GenBank/DDBJ whole genome shotgun (WGS) entry which is preliminary data.</text>
</comment>
<comment type="function">
    <text evidence="5">Part of the ABC transporter complex HmuTUV involved in hemin import. Responsible for energy coupling to the transport system.</text>
</comment>
<keyword evidence="8" id="KW-1185">Reference proteome</keyword>
<evidence type="ECO:0000256" key="3">
    <source>
        <dbReference type="ARBA" id="ARBA00022840"/>
    </source>
</evidence>
<dbReference type="CDD" id="cd03214">
    <property type="entry name" value="ABC_Iron-Siderophores_B12_Hemin"/>
    <property type="match status" value="1"/>
</dbReference>
<proteinExistence type="predicted"/>
<reference evidence="7 8" key="1">
    <citation type="submission" date="2020-01" db="EMBL/GenBank/DDBJ databases">
        <title>Genomes of bacteria type strains.</title>
        <authorList>
            <person name="Chen J."/>
            <person name="Zhu S."/>
            <person name="Yang J."/>
        </authorList>
    </citation>
    <scope>NUCLEOTIDE SEQUENCE [LARGE SCALE GENOMIC DNA]</scope>
    <source>
        <strain evidence="7 8">LMG 22958</strain>
    </source>
</reference>
<dbReference type="InterPro" id="IPR017871">
    <property type="entry name" value="ABC_transporter-like_CS"/>
</dbReference>
<evidence type="ECO:0000313" key="7">
    <source>
        <dbReference type="EMBL" id="NDW20920.1"/>
    </source>
</evidence>
<dbReference type="Pfam" id="PF00005">
    <property type="entry name" value="ABC_tran"/>
    <property type="match status" value="1"/>
</dbReference>
<feature type="domain" description="ABC transporter" evidence="6">
    <location>
        <begin position="1"/>
        <end position="233"/>
    </location>
</feature>
<dbReference type="PROSITE" id="PS50893">
    <property type="entry name" value="ABC_TRANSPORTER_2"/>
    <property type="match status" value="1"/>
</dbReference>
<dbReference type="GO" id="GO:0016887">
    <property type="term" value="F:ATP hydrolysis activity"/>
    <property type="evidence" value="ECO:0007669"/>
    <property type="project" value="InterPro"/>
</dbReference>
<sequence>MNAVIQVSDLEIEKRLNGVSVNAQKGDCIHVIGPNGAGKSTLMTAIAGLVSPDNGRITFKGKPLEYWSLAELASMRTVLAQQLELSFALSVSEYLSFYSISESLIIPSMLETALEIATFLNKPITQLSGGERQRVEICRALLQIWPQLLKGEGIAILDEPLQGLDIRHQYAVATLVQTLCSKGNTVIMSSHDIGLSVNYCSQLWLIQQGNIVASGSPSKVATQFNLEKVFECHFSVNQKNNFLEIQVCAPITLE</sequence>
<dbReference type="InterPro" id="IPR003439">
    <property type="entry name" value="ABC_transporter-like_ATP-bd"/>
</dbReference>
<evidence type="ECO:0000256" key="5">
    <source>
        <dbReference type="ARBA" id="ARBA00037066"/>
    </source>
</evidence>
<evidence type="ECO:0000313" key="8">
    <source>
        <dbReference type="Proteomes" id="UP000478837"/>
    </source>
</evidence>
<evidence type="ECO:0000256" key="1">
    <source>
        <dbReference type="ARBA" id="ARBA00022448"/>
    </source>
</evidence>
<organism evidence="7 8">
    <name type="scientific">Alteromonas hispanica</name>
    <dbReference type="NCBI Taxonomy" id="315421"/>
    <lineage>
        <taxon>Bacteria</taxon>
        <taxon>Pseudomonadati</taxon>
        <taxon>Pseudomonadota</taxon>
        <taxon>Gammaproteobacteria</taxon>
        <taxon>Alteromonadales</taxon>
        <taxon>Alteromonadaceae</taxon>
        <taxon>Alteromonas/Salinimonas group</taxon>
        <taxon>Alteromonas</taxon>
    </lineage>
</organism>
<evidence type="ECO:0000259" key="6">
    <source>
        <dbReference type="PROSITE" id="PS50893"/>
    </source>
</evidence>
<dbReference type="GO" id="GO:0005524">
    <property type="term" value="F:ATP binding"/>
    <property type="evidence" value="ECO:0007669"/>
    <property type="project" value="UniProtKB-KW"/>
</dbReference>
<evidence type="ECO:0000256" key="4">
    <source>
        <dbReference type="ARBA" id="ARBA00022967"/>
    </source>
</evidence>
<dbReference type="PANTHER" id="PTHR42794">
    <property type="entry name" value="HEMIN IMPORT ATP-BINDING PROTEIN HMUV"/>
    <property type="match status" value="1"/>
</dbReference>
<dbReference type="SUPFAM" id="SSF52540">
    <property type="entry name" value="P-loop containing nucleoside triphosphate hydrolases"/>
    <property type="match status" value="1"/>
</dbReference>
<keyword evidence="3 7" id="KW-0067">ATP-binding</keyword>
<dbReference type="AlphaFoldDB" id="A0A6L9MSY1"/>
<dbReference type="PANTHER" id="PTHR42794:SF1">
    <property type="entry name" value="HEMIN IMPORT ATP-BINDING PROTEIN HMUV"/>
    <property type="match status" value="1"/>
</dbReference>
<dbReference type="InterPro" id="IPR003593">
    <property type="entry name" value="AAA+_ATPase"/>
</dbReference>
<dbReference type="PROSITE" id="PS00211">
    <property type="entry name" value="ABC_TRANSPORTER_1"/>
    <property type="match status" value="1"/>
</dbReference>
<evidence type="ECO:0000256" key="2">
    <source>
        <dbReference type="ARBA" id="ARBA00022741"/>
    </source>
</evidence>
<dbReference type="EMBL" id="JAAAWP010000002">
    <property type="protein sequence ID" value="NDW20920.1"/>
    <property type="molecule type" value="Genomic_DNA"/>
</dbReference>
<accession>A0A6L9MSY1</accession>
<dbReference type="RefSeq" id="WP_163110597.1">
    <property type="nucleotide sequence ID" value="NZ_JAAAWP010000002.1"/>
</dbReference>
<keyword evidence="2" id="KW-0547">Nucleotide-binding</keyword>
<dbReference type="Proteomes" id="UP000478837">
    <property type="component" value="Unassembled WGS sequence"/>
</dbReference>
<dbReference type="InterPro" id="IPR027417">
    <property type="entry name" value="P-loop_NTPase"/>
</dbReference>
<keyword evidence="4" id="KW-1278">Translocase</keyword>
<protein>
    <submittedName>
        <fullName evidence="7">ATP-binding cassette domain-containing protein</fullName>
    </submittedName>
</protein>